<keyword evidence="1" id="KW-0732">Signal</keyword>
<dbReference type="AlphaFoldDB" id="A0A699YS62"/>
<evidence type="ECO:0000313" key="2">
    <source>
        <dbReference type="EMBL" id="GFH13053.1"/>
    </source>
</evidence>
<comment type="caution">
    <text evidence="2">The sequence shown here is derived from an EMBL/GenBank/DDBJ whole genome shotgun (WGS) entry which is preliminary data.</text>
</comment>
<protein>
    <recommendedName>
        <fullName evidence="4">Secreted protein</fullName>
    </recommendedName>
</protein>
<evidence type="ECO:0008006" key="4">
    <source>
        <dbReference type="Google" id="ProtNLM"/>
    </source>
</evidence>
<dbReference type="EMBL" id="BLLF01000569">
    <property type="protein sequence ID" value="GFH13053.1"/>
    <property type="molecule type" value="Genomic_DNA"/>
</dbReference>
<reference evidence="2 3" key="1">
    <citation type="submission" date="2020-02" db="EMBL/GenBank/DDBJ databases">
        <title>Draft genome sequence of Haematococcus lacustris strain NIES-144.</title>
        <authorList>
            <person name="Morimoto D."/>
            <person name="Nakagawa S."/>
            <person name="Yoshida T."/>
            <person name="Sawayama S."/>
        </authorList>
    </citation>
    <scope>NUCLEOTIDE SEQUENCE [LARGE SCALE GENOMIC DNA]</scope>
    <source>
        <strain evidence="2 3">NIES-144</strain>
    </source>
</reference>
<feature type="signal peptide" evidence="1">
    <location>
        <begin position="1"/>
        <end position="27"/>
    </location>
</feature>
<keyword evidence="3" id="KW-1185">Reference proteome</keyword>
<sequence>MKYLMGVAHSIIVVMVCHMQGCWVVDCAWVAACLSLDAAVSVNAGASGGGCEDAATEAKGTPLALYDVDCCAATGIEPQLAGAAAVRAGMPLTCRWSLLALSGTFDVRMSIHQDMEQLALEFSLIESSFMRSS</sequence>
<evidence type="ECO:0000256" key="1">
    <source>
        <dbReference type="SAM" id="SignalP"/>
    </source>
</evidence>
<organism evidence="2 3">
    <name type="scientific">Haematococcus lacustris</name>
    <name type="common">Green alga</name>
    <name type="synonym">Haematococcus pluvialis</name>
    <dbReference type="NCBI Taxonomy" id="44745"/>
    <lineage>
        <taxon>Eukaryota</taxon>
        <taxon>Viridiplantae</taxon>
        <taxon>Chlorophyta</taxon>
        <taxon>core chlorophytes</taxon>
        <taxon>Chlorophyceae</taxon>
        <taxon>CS clade</taxon>
        <taxon>Chlamydomonadales</taxon>
        <taxon>Haematococcaceae</taxon>
        <taxon>Haematococcus</taxon>
    </lineage>
</organism>
<feature type="non-terminal residue" evidence="2">
    <location>
        <position position="1"/>
    </location>
</feature>
<gene>
    <name evidence="2" type="ORF">HaLaN_08858</name>
</gene>
<feature type="chain" id="PRO_5025446652" description="Secreted protein" evidence="1">
    <location>
        <begin position="28"/>
        <end position="133"/>
    </location>
</feature>
<name>A0A699YS62_HAELA</name>
<evidence type="ECO:0000313" key="3">
    <source>
        <dbReference type="Proteomes" id="UP000485058"/>
    </source>
</evidence>
<dbReference type="Proteomes" id="UP000485058">
    <property type="component" value="Unassembled WGS sequence"/>
</dbReference>
<proteinExistence type="predicted"/>
<accession>A0A699YS62</accession>